<evidence type="ECO:0000256" key="8">
    <source>
        <dbReference type="ARBA" id="ARBA00022771"/>
    </source>
</evidence>
<reference evidence="18 19" key="1">
    <citation type="submission" date="2020-01" db="EMBL/GenBank/DDBJ databases">
        <title>Polyphasic characterisation and genomic insights into a novel alkali tolerant bacterium VR-M41.</title>
        <authorList>
            <person name="Vemuluri V.R."/>
        </authorList>
    </citation>
    <scope>NUCLEOTIDE SEQUENCE [LARGE SCALE GENOMIC DNA]</scope>
    <source>
        <strain evidence="18 19">VR-M41</strain>
    </source>
</reference>
<evidence type="ECO:0000256" key="10">
    <source>
        <dbReference type="ARBA" id="ARBA00022840"/>
    </source>
</evidence>
<dbReference type="InterPro" id="IPR013815">
    <property type="entry name" value="ATP_grasp_subdomain_1"/>
</dbReference>
<evidence type="ECO:0000313" key="18">
    <source>
        <dbReference type="EMBL" id="NGZ76018.1"/>
    </source>
</evidence>
<evidence type="ECO:0000256" key="12">
    <source>
        <dbReference type="ARBA" id="ARBA00023125"/>
    </source>
</evidence>
<keyword evidence="18" id="KW-0378">Hydrolase</keyword>
<dbReference type="Pfam" id="PF17760">
    <property type="entry name" value="UvrA_inter"/>
    <property type="match status" value="1"/>
</dbReference>
<evidence type="ECO:0000256" key="11">
    <source>
        <dbReference type="ARBA" id="ARBA00022881"/>
    </source>
</evidence>
<keyword evidence="13" id="KW-0234">DNA repair</keyword>
<keyword evidence="11" id="KW-0267">Excision nuclease</keyword>
<evidence type="ECO:0000259" key="17">
    <source>
        <dbReference type="PROSITE" id="PS50893"/>
    </source>
</evidence>
<keyword evidence="9" id="KW-0862">Zinc</keyword>
<dbReference type="NCBIfam" id="TIGR00630">
    <property type="entry name" value="uvra"/>
    <property type="match status" value="1"/>
</dbReference>
<dbReference type="InterPro" id="IPR004602">
    <property type="entry name" value="UvrA"/>
</dbReference>
<sequence length="1307" mass="146011">MNENALAYYSEHSPMSDPKEYGVLLDGIGSDPTDMIRIIQGVLINPNEEEKIYDIRLSQQHKAEAHYRTVREMLEQINRMDKSPLSVSRKPAERLSSTYRHYALLLVSMLRNHHIPARMRVGYSRYSTENMNEDRWIAEYWNAEQSRWVLVDPSISDEYLKFNELYEINPLDIQRNEQFIIAGQAWQMTRSGELKADEFGYKKFRGMRMIRGSLLHDLDALNKVELLPWDFFGELITKDEKKLTREDKTLLDRIAGLTFSVDQNFEEMSLEYEELPYSKAVRSKVRLMGRAEQSAEMAGSTIASVSDILMKFNKGEQPLPASSSSMENESMLDRFFALSAPAETDTGHILVKGANQHNLKNVTVTIPHSKFVVITGVSGSGKSTLAFDTIHAEGQRRYLEHFGRIMAVPMEKPDVEQISGLSPTVAIEQKTIGLNPRSTVGSLTDIFDYLRLLFSQVGTSHCPECKRKLEVMTPNQIVETLRSLHGKTEIRLSAKLSLTSEKAVHALRKKASSQGLHHILHQGELIDWNEKESISNLIKEKSSFELVISRFARNASPQETDLLESAVETALDFGKGILLVTLDEGQQFFLYTHPTCPYCDLVFPELTPQIFSSNSPSGMCPECNGLGVKLNVDMDKVITDPEISLLDGASPWYGALRQYKRSGNWMKSEIIALADAWNIDLEAPWKELPERFREAAFQGTGEENVRFTYEMEKRGRMGEIVRPVFGIIHHVNRLFRETKAENVRQQLLEFMSEKPCTLCKGEKLCPEGRAVSIGNVRFPEVSRMTIKDVHDWVIGLPHQLNATQLEISGDLLRELFLKIRSLLDVGLHYLSLERTAPTLSGGESQRIRLAVQLIGGLINMCYVLDEPSIGLHPRDHAAMIRTLQRLKETGNTVLVVEHDAATMSAADWIIDMGPGAGILGGHVIASGTVQDIMDHPQSLTGQYLSGRLAVQSPNSSTRREPAGWLTVRNARLHNLKGIDVSIPTGVLTCVTGVSGSGKSTLVSRIFAPALSTAVEQRGKGGSMSHPPIEGTSQIDKVITIDQKPIGRTPRSNPATYVEVFDEIRKCFADLPESKAAGYKVNHFSFNSKGGRCETCEGHGKKQVEMHFMPDVWVTCADCQGKRYNQKTLEIKYKGHSIFDVLEMDVSEALDVFAKERNIVRILSVLQEVGLSYIKLGQNALTLSGGEAQRIKLAKELSRVDTGNTVYILDEPTTGLHFSDIQKLVDLLHRLVDAGNTVILVEHNMDVVKAADWIIDMGPEGGDGGGQIVIEGTPENVSGCEESYTGRFLKQERGLGSLRKGDVRLGSV</sequence>
<dbReference type="Gene3D" id="3.30.1490.20">
    <property type="entry name" value="ATP-grasp fold, A domain"/>
    <property type="match status" value="1"/>
</dbReference>
<dbReference type="Gene3D" id="3.10.620.30">
    <property type="match status" value="1"/>
</dbReference>
<dbReference type="Gene3D" id="1.10.8.280">
    <property type="entry name" value="ABC transporter ATPase domain-like"/>
    <property type="match status" value="1"/>
</dbReference>
<evidence type="ECO:0000256" key="14">
    <source>
        <dbReference type="ARBA" id="ARBA00038000"/>
    </source>
</evidence>
<dbReference type="PANTHER" id="PTHR43152:SF1">
    <property type="entry name" value="UVRA PROTEIN"/>
    <property type="match status" value="1"/>
</dbReference>
<evidence type="ECO:0000256" key="9">
    <source>
        <dbReference type="ARBA" id="ARBA00022833"/>
    </source>
</evidence>
<dbReference type="Pfam" id="PF01841">
    <property type="entry name" value="Transglut_core"/>
    <property type="match status" value="1"/>
</dbReference>
<keyword evidence="6" id="KW-0227">DNA damage</keyword>
<dbReference type="InterPro" id="IPR041102">
    <property type="entry name" value="UvrA_inter"/>
</dbReference>
<dbReference type="RefSeq" id="WP_166274400.1">
    <property type="nucleotide sequence ID" value="NZ_JAAFGS010000003.1"/>
</dbReference>
<proteinExistence type="inferred from homology"/>
<feature type="domain" description="ABC transporter" evidence="17">
    <location>
        <begin position="950"/>
        <end position="1289"/>
    </location>
</feature>
<dbReference type="SUPFAM" id="SSF52540">
    <property type="entry name" value="P-loop containing nucleoside triphosphate hydrolases"/>
    <property type="match status" value="2"/>
</dbReference>
<dbReference type="CDD" id="cd03271">
    <property type="entry name" value="ABC_UvrA_II"/>
    <property type="match status" value="1"/>
</dbReference>
<organism evidence="18 19">
    <name type="scientific">Saccharibacillus alkalitolerans</name>
    <dbReference type="NCBI Taxonomy" id="2705290"/>
    <lineage>
        <taxon>Bacteria</taxon>
        <taxon>Bacillati</taxon>
        <taxon>Bacillota</taxon>
        <taxon>Bacilli</taxon>
        <taxon>Bacillales</taxon>
        <taxon>Paenibacillaceae</taxon>
        <taxon>Saccharibacillus</taxon>
    </lineage>
</organism>
<evidence type="ECO:0000313" key="19">
    <source>
        <dbReference type="Proteomes" id="UP000800303"/>
    </source>
</evidence>
<evidence type="ECO:0000256" key="3">
    <source>
        <dbReference type="ARBA" id="ARBA00022723"/>
    </source>
</evidence>
<dbReference type="InterPro" id="IPR002931">
    <property type="entry name" value="Transglutaminase-like"/>
</dbReference>
<keyword evidence="3" id="KW-0479">Metal-binding</keyword>
<keyword evidence="10" id="KW-0067">ATP-binding</keyword>
<name>A0ABX0F6Q8_9BACL</name>
<dbReference type="InterPro" id="IPR038765">
    <property type="entry name" value="Papain-like_cys_pep_sf"/>
</dbReference>
<dbReference type="InterPro" id="IPR017871">
    <property type="entry name" value="ABC_transporter-like_CS"/>
</dbReference>
<comment type="similarity">
    <text evidence="14">Belongs to the ABC transporter superfamily. UvrA family.</text>
</comment>
<keyword evidence="5" id="KW-0547">Nucleotide-binding</keyword>
<dbReference type="PANTHER" id="PTHR43152">
    <property type="entry name" value="UVRABC SYSTEM PROTEIN A"/>
    <property type="match status" value="1"/>
</dbReference>
<evidence type="ECO:0000256" key="7">
    <source>
        <dbReference type="ARBA" id="ARBA00022769"/>
    </source>
</evidence>
<dbReference type="GO" id="GO:0016787">
    <property type="term" value="F:hydrolase activity"/>
    <property type="evidence" value="ECO:0007669"/>
    <property type="project" value="UniProtKB-KW"/>
</dbReference>
<evidence type="ECO:0000256" key="5">
    <source>
        <dbReference type="ARBA" id="ARBA00022741"/>
    </source>
</evidence>
<dbReference type="EMBL" id="JAAFGS010000003">
    <property type="protein sequence ID" value="NGZ76018.1"/>
    <property type="molecule type" value="Genomic_DNA"/>
</dbReference>
<evidence type="ECO:0000256" key="2">
    <source>
        <dbReference type="ARBA" id="ARBA00022490"/>
    </source>
</evidence>
<dbReference type="SUPFAM" id="SSF54001">
    <property type="entry name" value="Cysteine proteinases"/>
    <property type="match status" value="1"/>
</dbReference>
<dbReference type="Proteomes" id="UP000800303">
    <property type="component" value="Unassembled WGS sequence"/>
</dbReference>
<dbReference type="NCBIfam" id="NF001503">
    <property type="entry name" value="PRK00349.1"/>
    <property type="match status" value="1"/>
</dbReference>
<keyword evidence="12" id="KW-0238">DNA-binding</keyword>
<dbReference type="InterPro" id="IPR003439">
    <property type="entry name" value="ABC_transporter-like_ATP-bd"/>
</dbReference>
<keyword evidence="2" id="KW-0963">Cytoplasm</keyword>
<evidence type="ECO:0000256" key="6">
    <source>
        <dbReference type="ARBA" id="ARBA00022763"/>
    </source>
</evidence>
<dbReference type="PROSITE" id="PS00211">
    <property type="entry name" value="ABC_TRANSPORTER_1"/>
    <property type="match status" value="2"/>
</dbReference>
<comment type="caution">
    <text evidence="18">The sequence shown here is derived from an EMBL/GenBank/DDBJ whole genome shotgun (WGS) entry which is preliminary data.</text>
</comment>
<evidence type="ECO:0000256" key="16">
    <source>
        <dbReference type="ARBA" id="ARBA00042156"/>
    </source>
</evidence>
<keyword evidence="19" id="KW-1185">Reference proteome</keyword>
<dbReference type="Pfam" id="PF17755">
    <property type="entry name" value="UvrA_DNA-bind"/>
    <property type="match status" value="1"/>
</dbReference>
<keyword evidence="4" id="KW-0677">Repeat</keyword>
<accession>A0ABX0F6Q8</accession>
<keyword evidence="7" id="KW-0228">DNA excision</keyword>
<dbReference type="Gene3D" id="1.20.1580.10">
    <property type="entry name" value="ABC transporter ATPase like domain"/>
    <property type="match status" value="2"/>
</dbReference>
<evidence type="ECO:0000256" key="4">
    <source>
        <dbReference type="ARBA" id="ARBA00022737"/>
    </source>
</evidence>
<dbReference type="PROSITE" id="PS50893">
    <property type="entry name" value="ABC_TRANSPORTER_2"/>
    <property type="match status" value="1"/>
</dbReference>
<keyword evidence="8" id="KW-0863">Zinc-finger</keyword>
<evidence type="ECO:0000256" key="15">
    <source>
        <dbReference type="ARBA" id="ARBA00039316"/>
    </source>
</evidence>
<evidence type="ECO:0000256" key="13">
    <source>
        <dbReference type="ARBA" id="ARBA00023204"/>
    </source>
</evidence>
<protein>
    <recommendedName>
        <fullName evidence="15">UvrABC system protein A</fullName>
    </recommendedName>
    <alternativeName>
        <fullName evidence="16">Excinuclease ABC subunit A</fullName>
    </alternativeName>
</protein>
<evidence type="ECO:0000256" key="1">
    <source>
        <dbReference type="ARBA" id="ARBA00004496"/>
    </source>
</evidence>
<gene>
    <name evidence="18" type="primary">uvrA</name>
    <name evidence="18" type="ORF">GYN08_11860</name>
</gene>
<dbReference type="InterPro" id="IPR041552">
    <property type="entry name" value="UvrA_DNA-bd"/>
</dbReference>
<dbReference type="InterPro" id="IPR027417">
    <property type="entry name" value="P-loop_NTPase"/>
</dbReference>
<dbReference type="Gene3D" id="3.40.50.300">
    <property type="entry name" value="P-loop containing nucleotide triphosphate hydrolases"/>
    <property type="match status" value="2"/>
</dbReference>
<comment type="subcellular location">
    <subcellularLocation>
        <location evidence="1">Cytoplasm</location>
    </subcellularLocation>
</comment>